<name>A0A6I6JKZ7_9BACT</name>
<keyword evidence="7" id="KW-0067">ATP-binding</keyword>
<dbReference type="PRINTS" id="PR00475">
    <property type="entry name" value="HEXOKINASE"/>
</dbReference>
<dbReference type="CDD" id="cd24000">
    <property type="entry name" value="ASKHA_NBD_HK"/>
    <property type="match status" value="1"/>
</dbReference>
<evidence type="ECO:0000256" key="8">
    <source>
        <dbReference type="ARBA" id="ARBA00023152"/>
    </source>
</evidence>
<evidence type="ECO:0000256" key="1">
    <source>
        <dbReference type="ARBA" id="ARBA00004921"/>
    </source>
</evidence>
<evidence type="ECO:0000256" key="7">
    <source>
        <dbReference type="ARBA" id="ARBA00022840"/>
    </source>
</evidence>
<dbReference type="PANTHER" id="PTHR19443">
    <property type="entry name" value="HEXOKINASE"/>
    <property type="match status" value="1"/>
</dbReference>
<dbReference type="InterPro" id="IPR001312">
    <property type="entry name" value="Hexokinase"/>
</dbReference>
<dbReference type="UniPathway" id="UPA00109">
    <property type="reaction ID" value="UER00180"/>
</dbReference>
<evidence type="ECO:0000256" key="3">
    <source>
        <dbReference type="ARBA" id="ARBA00009225"/>
    </source>
</evidence>
<evidence type="ECO:0000256" key="2">
    <source>
        <dbReference type="ARBA" id="ARBA00005007"/>
    </source>
</evidence>
<dbReference type="AlphaFoldDB" id="A0A6I6JKZ7"/>
<dbReference type="PANTHER" id="PTHR19443:SF16">
    <property type="entry name" value="HEXOKINASE TYPE 1-RELATED"/>
    <property type="match status" value="1"/>
</dbReference>
<comment type="catalytic activity">
    <reaction evidence="9">
        <text>D-fructose + ATP = D-fructose 6-phosphate + ADP + H(+)</text>
        <dbReference type="Rhea" id="RHEA:16125"/>
        <dbReference type="ChEBI" id="CHEBI:15378"/>
        <dbReference type="ChEBI" id="CHEBI:30616"/>
        <dbReference type="ChEBI" id="CHEBI:37721"/>
        <dbReference type="ChEBI" id="CHEBI:61527"/>
        <dbReference type="ChEBI" id="CHEBI:456216"/>
        <dbReference type="EC" id="2.7.1.1"/>
    </reaction>
    <physiologicalReaction direction="left-to-right" evidence="9">
        <dbReference type="Rhea" id="RHEA:16126"/>
    </physiologicalReaction>
</comment>
<protein>
    <submittedName>
        <fullName evidence="12">Hexokinase</fullName>
    </submittedName>
</protein>
<evidence type="ECO:0000256" key="5">
    <source>
        <dbReference type="ARBA" id="ARBA00022741"/>
    </source>
</evidence>
<gene>
    <name evidence="12" type="ORF">GM418_07580</name>
</gene>
<evidence type="ECO:0000259" key="11">
    <source>
        <dbReference type="Pfam" id="PF03727"/>
    </source>
</evidence>
<dbReference type="SUPFAM" id="SSF53067">
    <property type="entry name" value="Actin-like ATPase domain"/>
    <property type="match status" value="2"/>
</dbReference>
<keyword evidence="4" id="KW-0808">Transferase</keyword>
<evidence type="ECO:0000256" key="6">
    <source>
        <dbReference type="ARBA" id="ARBA00022777"/>
    </source>
</evidence>
<dbReference type="GO" id="GO:0004340">
    <property type="term" value="F:glucokinase activity"/>
    <property type="evidence" value="ECO:0007669"/>
    <property type="project" value="TreeGrafter"/>
</dbReference>
<comment type="pathway">
    <text evidence="2">Carbohydrate metabolism.</text>
</comment>
<dbReference type="GO" id="GO:0006006">
    <property type="term" value="P:glucose metabolic process"/>
    <property type="evidence" value="ECO:0007669"/>
    <property type="project" value="TreeGrafter"/>
</dbReference>
<dbReference type="Gene3D" id="3.30.420.40">
    <property type="match status" value="1"/>
</dbReference>
<dbReference type="InterPro" id="IPR022672">
    <property type="entry name" value="Hexokinase_N"/>
</dbReference>
<dbReference type="GO" id="GO:0006096">
    <property type="term" value="P:glycolytic process"/>
    <property type="evidence" value="ECO:0007669"/>
    <property type="project" value="UniProtKB-UniPathway"/>
</dbReference>
<evidence type="ECO:0000256" key="4">
    <source>
        <dbReference type="ARBA" id="ARBA00022679"/>
    </source>
</evidence>
<dbReference type="PROSITE" id="PS51748">
    <property type="entry name" value="HEXOKINASE_2"/>
    <property type="match status" value="1"/>
</dbReference>
<keyword evidence="5" id="KW-0547">Nucleotide-binding</keyword>
<feature type="domain" description="Hexokinase N-terminal" evidence="10">
    <location>
        <begin position="4"/>
        <end position="187"/>
    </location>
</feature>
<evidence type="ECO:0000259" key="10">
    <source>
        <dbReference type="Pfam" id="PF00349"/>
    </source>
</evidence>
<evidence type="ECO:0000313" key="12">
    <source>
        <dbReference type="EMBL" id="QGY43525.1"/>
    </source>
</evidence>
<evidence type="ECO:0000256" key="9">
    <source>
        <dbReference type="ARBA" id="ARBA00047905"/>
    </source>
</evidence>
<organism evidence="12 13">
    <name type="scientific">Maribellus comscasis</name>
    <dbReference type="NCBI Taxonomy" id="2681766"/>
    <lineage>
        <taxon>Bacteria</taxon>
        <taxon>Pseudomonadati</taxon>
        <taxon>Bacteroidota</taxon>
        <taxon>Bacteroidia</taxon>
        <taxon>Marinilabiliales</taxon>
        <taxon>Prolixibacteraceae</taxon>
        <taxon>Maribellus</taxon>
    </lineage>
</organism>
<dbReference type="GO" id="GO:0005524">
    <property type="term" value="F:ATP binding"/>
    <property type="evidence" value="ECO:0007669"/>
    <property type="project" value="UniProtKB-KW"/>
</dbReference>
<sequence>MSKIEQFLKAHKLSASFLDMKSITDNFIADMKGGLEGEKSSLMMIPTYIGAEGSIKPNEPVVAIDAGGTNFRAVKMSFDDKMNLVTENLQQRKMPAVDEELSNKEFFATLAAYLTQYKEVSDKIGFCFSYAVEIYPNKDGKLLEWSKEVKAPEVIGQMVGENLLQSMGTPNKQIVLMNDTVSTLLAGQAATAGQEFDTYLGFILGTGTNVCYIEKNANITKTPNLNQNESQIINIESGNFDKMLRTDIDIAFDNTTKNPGRYSFEKMISGGYFGGLCTTALKTAANEDVFSAETKVKLKNVGEFTSEEVNKYVCGIELKTNPLTDVFVTEEDAAAAAEIINAMIQRSAKLTAASLAAVILKTGKAKTPEKPVLMTIEGTTFYKMNNFRILFEAFLQGFLSGENKRYYEIVEVPNSSLIGAGIAALVN</sequence>
<dbReference type="Proteomes" id="UP000428260">
    <property type="component" value="Chromosome"/>
</dbReference>
<reference evidence="12 13" key="1">
    <citation type="submission" date="2019-11" db="EMBL/GenBank/DDBJ databases">
        <authorList>
            <person name="Zheng R.K."/>
            <person name="Sun C.M."/>
        </authorList>
    </citation>
    <scope>NUCLEOTIDE SEQUENCE [LARGE SCALE GENOMIC DNA]</scope>
    <source>
        <strain evidence="12 13">WC007</strain>
    </source>
</reference>
<accession>A0A6I6JKZ7</accession>
<keyword evidence="6 12" id="KW-0418">Kinase</keyword>
<dbReference type="Gene3D" id="3.40.367.20">
    <property type="match status" value="1"/>
</dbReference>
<dbReference type="GO" id="GO:0005536">
    <property type="term" value="F:D-glucose binding"/>
    <property type="evidence" value="ECO:0007669"/>
    <property type="project" value="InterPro"/>
</dbReference>
<dbReference type="Pfam" id="PF00349">
    <property type="entry name" value="Hexokinase_1"/>
    <property type="match status" value="1"/>
</dbReference>
<feature type="domain" description="Hexokinase C-terminal" evidence="11">
    <location>
        <begin position="200"/>
        <end position="426"/>
    </location>
</feature>
<dbReference type="GO" id="GO:0008865">
    <property type="term" value="F:fructokinase activity"/>
    <property type="evidence" value="ECO:0007669"/>
    <property type="project" value="TreeGrafter"/>
</dbReference>
<dbReference type="Pfam" id="PF03727">
    <property type="entry name" value="Hexokinase_2"/>
    <property type="match status" value="1"/>
</dbReference>
<comment type="pathway">
    <text evidence="1">Carbohydrate degradation.</text>
</comment>
<dbReference type="KEGG" id="mcos:GM418_07580"/>
<dbReference type="InterPro" id="IPR043129">
    <property type="entry name" value="ATPase_NBD"/>
</dbReference>
<evidence type="ECO:0000313" key="13">
    <source>
        <dbReference type="Proteomes" id="UP000428260"/>
    </source>
</evidence>
<dbReference type="InterPro" id="IPR022673">
    <property type="entry name" value="Hexokinase_C"/>
</dbReference>
<comment type="similarity">
    <text evidence="3">Belongs to the hexokinase family.</text>
</comment>
<dbReference type="GO" id="GO:0001678">
    <property type="term" value="P:intracellular glucose homeostasis"/>
    <property type="evidence" value="ECO:0007669"/>
    <property type="project" value="InterPro"/>
</dbReference>
<keyword evidence="8" id="KW-0324">Glycolysis</keyword>
<dbReference type="RefSeq" id="WP_158864741.1">
    <property type="nucleotide sequence ID" value="NZ_CP046401.1"/>
</dbReference>
<proteinExistence type="inferred from homology"/>
<dbReference type="EMBL" id="CP046401">
    <property type="protein sequence ID" value="QGY43525.1"/>
    <property type="molecule type" value="Genomic_DNA"/>
</dbReference>
<keyword evidence="13" id="KW-1185">Reference proteome</keyword>